<evidence type="ECO:0000313" key="1">
    <source>
        <dbReference type="EMBL" id="GGH12139.1"/>
    </source>
</evidence>
<dbReference type="AlphaFoldDB" id="A0A917I5R5"/>
<evidence type="ECO:0000313" key="2">
    <source>
        <dbReference type="Proteomes" id="UP000603912"/>
    </source>
</evidence>
<dbReference type="EMBL" id="BMES01000001">
    <property type="protein sequence ID" value="GGH12139.1"/>
    <property type="molecule type" value="Genomic_DNA"/>
</dbReference>
<reference evidence="1" key="2">
    <citation type="submission" date="2020-09" db="EMBL/GenBank/DDBJ databases">
        <authorList>
            <person name="Sun Q."/>
            <person name="Zhou Y."/>
        </authorList>
    </citation>
    <scope>NUCLEOTIDE SEQUENCE</scope>
    <source>
        <strain evidence="1">CGMCC 1.12214</strain>
    </source>
</reference>
<dbReference type="Pfam" id="PF05258">
    <property type="entry name" value="DciA"/>
    <property type="match status" value="1"/>
</dbReference>
<protein>
    <recommendedName>
        <fullName evidence="3">DUF721 domain-containing protein</fullName>
    </recommendedName>
</protein>
<dbReference type="Proteomes" id="UP000603912">
    <property type="component" value="Unassembled WGS sequence"/>
</dbReference>
<comment type="caution">
    <text evidence="1">The sequence shown here is derived from an EMBL/GenBank/DDBJ whole genome shotgun (WGS) entry which is preliminary data.</text>
</comment>
<keyword evidence="2" id="KW-1185">Reference proteome</keyword>
<name>A0A917I5R5_9HYPH</name>
<proteinExistence type="predicted"/>
<accession>A0A917I5R5</accession>
<dbReference type="PIRSF" id="PIRSF032064">
    <property type="entry name" value="UCP032064"/>
    <property type="match status" value="1"/>
</dbReference>
<organism evidence="1 2">
    <name type="scientific">Alsobacter metallidurans</name>
    <dbReference type="NCBI Taxonomy" id="340221"/>
    <lineage>
        <taxon>Bacteria</taxon>
        <taxon>Pseudomonadati</taxon>
        <taxon>Pseudomonadota</taxon>
        <taxon>Alphaproteobacteria</taxon>
        <taxon>Hyphomicrobiales</taxon>
        <taxon>Alsobacteraceae</taxon>
        <taxon>Alsobacter</taxon>
    </lineage>
</organism>
<sequence>MPALCSRAHAAGAIERIVAALAPRPPFRKSTRALAELVDDCIAPALAAQGFAASDVVVAWPEIVGDRLAPYCEPVKIQWPRRPKGMGPDEPSEPAVLVVRVESAFALELQHLAPLIVERVNTRYGWRCVGRLTFRQGPVGRDRAPKKVVPLPDARMVETARARVGEVQDDGLRDALVRLGAGIMARKDG</sequence>
<gene>
    <name evidence="1" type="ORF">GCM10007036_09740</name>
</gene>
<evidence type="ECO:0008006" key="3">
    <source>
        <dbReference type="Google" id="ProtNLM"/>
    </source>
</evidence>
<dbReference type="InterPro" id="IPR010593">
    <property type="entry name" value="DUF1159"/>
</dbReference>
<dbReference type="RefSeq" id="WP_188516573.1">
    <property type="nucleotide sequence ID" value="NZ_BMES01000001.1"/>
</dbReference>
<reference evidence="1" key="1">
    <citation type="journal article" date="2014" name="Int. J. Syst. Evol. Microbiol.">
        <title>Complete genome sequence of Corynebacterium casei LMG S-19264T (=DSM 44701T), isolated from a smear-ripened cheese.</title>
        <authorList>
            <consortium name="US DOE Joint Genome Institute (JGI-PGF)"/>
            <person name="Walter F."/>
            <person name="Albersmeier A."/>
            <person name="Kalinowski J."/>
            <person name="Ruckert C."/>
        </authorList>
    </citation>
    <scope>NUCLEOTIDE SEQUENCE</scope>
    <source>
        <strain evidence="1">CGMCC 1.12214</strain>
    </source>
</reference>
<dbReference type="InterPro" id="IPR007922">
    <property type="entry name" value="DciA-like"/>
</dbReference>